<name>A0A212F2G3_DANPL</name>
<dbReference type="GO" id="GO:0003964">
    <property type="term" value="F:RNA-directed DNA polymerase activity"/>
    <property type="evidence" value="ECO:0007669"/>
    <property type="project" value="UniProtKB-KW"/>
</dbReference>
<dbReference type="AlphaFoldDB" id="A0A212F2G3"/>
<evidence type="ECO:0000313" key="1">
    <source>
        <dbReference type="EMBL" id="OWR47919.1"/>
    </source>
</evidence>
<organism evidence="1 2">
    <name type="scientific">Danaus plexippus plexippus</name>
    <dbReference type="NCBI Taxonomy" id="278856"/>
    <lineage>
        <taxon>Eukaryota</taxon>
        <taxon>Metazoa</taxon>
        <taxon>Ecdysozoa</taxon>
        <taxon>Arthropoda</taxon>
        <taxon>Hexapoda</taxon>
        <taxon>Insecta</taxon>
        <taxon>Pterygota</taxon>
        <taxon>Neoptera</taxon>
        <taxon>Endopterygota</taxon>
        <taxon>Lepidoptera</taxon>
        <taxon>Glossata</taxon>
        <taxon>Ditrysia</taxon>
        <taxon>Papilionoidea</taxon>
        <taxon>Nymphalidae</taxon>
        <taxon>Danainae</taxon>
        <taxon>Danaini</taxon>
        <taxon>Danaina</taxon>
        <taxon>Danaus</taxon>
        <taxon>Danaus</taxon>
    </lineage>
</organism>
<dbReference type="EMBL" id="AGBW02010748">
    <property type="protein sequence ID" value="OWR47919.1"/>
    <property type="molecule type" value="Genomic_DNA"/>
</dbReference>
<dbReference type="KEGG" id="dpl:KGM_208590"/>
<keyword evidence="1" id="KW-0378">Hydrolase</keyword>
<proteinExistence type="predicted"/>
<gene>
    <name evidence="1" type="ORF">KGM_208590</name>
</gene>
<keyword evidence="2" id="KW-1185">Reference proteome</keyword>
<dbReference type="InParanoid" id="A0A212F2G3"/>
<reference evidence="1 2" key="1">
    <citation type="journal article" date="2011" name="Cell">
        <title>The monarch butterfly genome yields insights into long-distance migration.</title>
        <authorList>
            <person name="Zhan S."/>
            <person name="Merlin C."/>
            <person name="Boore J.L."/>
            <person name="Reppert S.M."/>
        </authorList>
    </citation>
    <scope>NUCLEOTIDE SEQUENCE [LARGE SCALE GENOMIC DNA]</scope>
    <source>
        <strain evidence="1">F-2</strain>
    </source>
</reference>
<protein>
    <submittedName>
        <fullName evidence="1">Endonuclease-reverse transcriptase</fullName>
    </submittedName>
</protein>
<keyword evidence="1" id="KW-0255">Endonuclease</keyword>
<comment type="caution">
    <text evidence="1">The sequence shown here is derived from an EMBL/GenBank/DDBJ whole genome shotgun (WGS) entry which is preliminary data.</text>
</comment>
<dbReference type="GO" id="GO:0004519">
    <property type="term" value="F:endonuclease activity"/>
    <property type="evidence" value="ECO:0007669"/>
    <property type="project" value="UniProtKB-KW"/>
</dbReference>
<keyword evidence="1" id="KW-0540">Nuclease</keyword>
<evidence type="ECO:0000313" key="2">
    <source>
        <dbReference type="Proteomes" id="UP000007151"/>
    </source>
</evidence>
<dbReference type="STRING" id="278856.A0A212F2G3"/>
<accession>A0A212F2G3</accession>
<sequence>MAYMLSGYNDLVILEEDPLKLESMIQTLVDRSREVDLEINTSKTKVMTNSTPTDITISRQKLEYVEKYEILKSKELSMNIKKKTFDTCILARITYGCETWALMKCYRDKISRCQRTMARSMLVVKLKKNVKSGDTRRKTKLTDILLRVDQLKWRWVTVWYQRDGTRSRGHKTRRPEIDAGPPLVKGSVRQKTVEQAFAVRHTELRDIL</sequence>
<dbReference type="Proteomes" id="UP000007151">
    <property type="component" value="Unassembled WGS sequence"/>
</dbReference>